<comment type="caution">
    <text evidence="2">The sequence shown here is derived from an EMBL/GenBank/DDBJ whole genome shotgun (WGS) entry which is preliminary data.</text>
</comment>
<gene>
    <name evidence="2" type="ORF">JD78_01216</name>
</gene>
<evidence type="ECO:0000256" key="1">
    <source>
        <dbReference type="SAM" id="MobiDB-lite"/>
    </source>
</evidence>
<reference evidence="2 3" key="1">
    <citation type="submission" date="2019-07" db="EMBL/GenBank/DDBJ databases">
        <title>R&amp;d 2014.</title>
        <authorList>
            <person name="Klenk H.-P."/>
        </authorList>
    </citation>
    <scope>NUCLEOTIDE SEQUENCE [LARGE SCALE GENOMIC DNA]</scope>
    <source>
        <strain evidence="2 3">DSM 45764</strain>
    </source>
</reference>
<accession>A0A562IQ19</accession>
<dbReference type="AlphaFoldDB" id="A0A562IQ19"/>
<evidence type="ECO:0000313" key="3">
    <source>
        <dbReference type="Proteomes" id="UP000321490"/>
    </source>
</evidence>
<keyword evidence="3" id="KW-1185">Reference proteome</keyword>
<feature type="region of interest" description="Disordered" evidence="1">
    <location>
        <begin position="18"/>
        <end position="37"/>
    </location>
</feature>
<dbReference type="RefSeq" id="WP_153361920.1">
    <property type="nucleotide sequence ID" value="NZ_JABGDC010000178.1"/>
</dbReference>
<protein>
    <submittedName>
        <fullName evidence="2">Uncharacterized protein</fullName>
    </submittedName>
</protein>
<dbReference type="EMBL" id="VLKF01000001">
    <property type="protein sequence ID" value="TWH72694.1"/>
    <property type="molecule type" value="Genomic_DNA"/>
</dbReference>
<organism evidence="2 3">
    <name type="scientific">Modestobacter roseus</name>
    <dbReference type="NCBI Taxonomy" id="1181884"/>
    <lineage>
        <taxon>Bacteria</taxon>
        <taxon>Bacillati</taxon>
        <taxon>Actinomycetota</taxon>
        <taxon>Actinomycetes</taxon>
        <taxon>Geodermatophilales</taxon>
        <taxon>Geodermatophilaceae</taxon>
        <taxon>Modestobacter</taxon>
    </lineage>
</organism>
<proteinExistence type="predicted"/>
<evidence type="ECO:0000313" key="2">
    <source>
        <dbReference type="EMBL" id="TWH72694.1"/>
    </source>
</evidence>
<sequence length="45" mass="4245">MTGHPAGTVVLITATAGGQGRAASPVTGTDPVVDGGWSAILPGPC</sequence>
<name>A0A562IQ19_9ACTN</name>
<dbReference type="Proteomes" id="UP000321490">
    <property type="component" value="Unassembled WGS sequence"/>
</dbReference>